<dbReference type="AlphaFoldDB" id="A0A1L8SL47"/>
<reference evidence="1 2" key="1">
    <citation type="submission" date="2014-12" db="EMBL/GenBank/DDBJ databases">
        <title>Draft genome sequences of 29 type strains of Enterococci.</title>
        <authorList>
            <person name="Zhong Z."/>
            <person name="Sun Z."/>
            <person name="Liu W."/>
            <person name="Zhang W."/>
            <person name="Zhang H."/>
        </authorList>
    </citation>
    <scope>NUCLEOTIDE SEQUENCE [LARGE SCALE GENOMIC DNA]</scope>
    <source>
        <strain evidence="1 2">DSM 22802</strain>
    </source>
</reference>
<dbReference type="OrthoDB" id="2192183at2"/>
<dbReference type="Proteomes" id="UP000183700">
    <property type="component" value="Unassembled WGS sequence"/>
</dbReference>
<organism evidence="1 2">
    <name type="scientific">Enterococcus devriesei</name>
    <dbReference type="NCBI Taxonomy" id="319970"/>
    <lineage>
        <taxon>Bacteria</taxon>
        <taxon>Bacillati</taxon>
        <taxon>Bacillota</taxon>
        <taxon>Bacilli</taxon>
        <taxon>Lactobacillales</taxon>
        <taxon>Enterococcaceae</taxon>
        <taxon>Enterococcus</taxon>
    </lineage>
</organism>
<keyword evidence="2" id="KW-1185">Reference proteome</keyword>
<protein>
    <submittedName>
        <fullName evidence="1">Uncharacterized protein</fullName>
    </submittedName>
</protein>
<dbReference type="EMBL" id="JXKM01000025">
    <property type="protein sequence ID" value="OJG32701.1"/>
    <property type="molecule type" value="Genomic_DNA"/>
</dbReference>
<sequence length="95" mass="11191">MLTEKYRSQIGAIKSVPIRKKKYRTKKNIEIGEVYECDTTREGSWAYPFFGIVEKIYNNSALVRIISTQELDDRLVEQLQSRTVVRLNNMFVRES</sequence>
<comment type="caution">
    <text evidence="1">The sequence shown here is derived from an EMBL/GenBank/DDBJ whole genome shotgun (WGS) entry which is preliminary data.</text>
</comment>
<evidence type="ECO:0000313" key="1">
    <source>
        <dbReference type="EMBL" id="OJG32701.1"/>
    </source>
</evidence>
<accession>A0A1L8SL47</accession>
<dbReference type="RefSeq" id="WP_071863456.1">
    <property type="nucleotide sequence ID" value="NZ_JBHLVS010000032.1"/>
</dbReference>
<evidence type="ECO:0000313" key="2">
    <source>
        <dbReference type="Proteomes" id="UP000183700"/>
    </source>
</evidence>
<name>A0A1L8SL47_9ENTE</name>
<proteinExistence type="predicted"/>
<dbReference type="STRING" id="319970.RV00_GL001543"/>
<gene>
    <name evidence="1" type="ORF">RV00_GL001543</name>
</gene>